<gene>
    <name evidence="2" type="ORF">IEQ34_018799</name>
</gene>
<accession>A0AAV7FPF4</accession>
<feature type="region of interest" description="Disordered" evidence="1">
    <location>
        <begin position="1"/>
        <end position="254"/>
    </location>
</feature>
<feature type="compositionally biased region" description="Low complexity" evidence="1">
    <location>
        <begin position="83"/>
        <end position="101"/>
    </location>
</feature>
<evidence type="ECO:0000313" key="3">
    <source>
        <dbReference type="Proteomes" id="UP000775213"/>
    </source>
</evidence>
<feature type="compositionally biased region" description="Polar residues" evidence="1">
    <location>
        <begin position="18"/>
        <end position="27"/>
    </location>
</feature>
<feature type="compositionally biased region" description="Gly residues" evidence="1">
    <location>
        <begin position="28"/>
        <end position="43"/>
    </location>
</feature>
<dbReference type="PANTHER" id="PTHR47911:SF1">
    <property type="entry name" value="OS06G0664400 PROTEIN"/>
    <property type="match status" value="1"/>
</dbReference>
<organism evidence="2 3">
    <name type="scientific">Dendrobium chrysotoxum</name>
    <name type="common">Orchid</name>
    <dbReference type="NCBI Taxonomy" id="161865"/>
    <lineage>
        <taxon>Eukaryota</taxon>
        <taxon>Viridiplantae</taxon>
        <taxon>Streptophyta</taxon>
        <taxon>Embryophyta</taxon>
        <taxon>Tracheophyta</taxon>
        <taxon>Spermatophyta</taxon>
        <taxon>Magnoliopsida</taxon>
        <taxon>Liliopsida</taxon>
        <taxon>Asparagales</taxon>
        <taxon>Orchidaceae</taxon>
        <taxon>Epidendroideae</taxon>
        <taxon>Malaxideae</taxon>
        <taxon>Dendrobiinae</taxon>
        <taxon>Dendrobium</taxon>
    </lineage>
</organism>
<protein>
    <submittedName>
        <fullName evidence="2">Uncharacterized protein</fullName>
    </submittedName>
</protein>
<proteinExistence type="predicted"/>
<feature type="compositionally biased region" description="Gly residues" evidence="1">
    <location>
        <begin position="218"/>
        <end position="235"/>
    </location>
</feature>
<dbReference type="Proteomes" id="UP000775213">
    <property type="component" value="Unassembled WGS sequence"/>
</dbReference>
<keyword evidence="3" id="KW-1185">Reference proteome</keyword>
<evidence type="ECO:0000256" key="1">
    <source>
        <dbReference type="SAM" id="MobiDB-lite"/>
    </source>
</evidence>
<reference evidence="2 3" key="1">
    <citation type="journal article" date="2021" name="Hortic Res">
        <title>Chromosome-scale assembly of the Dendrobium chrysotoxum genome enhances the understanding of orchid evolution.</title>
        <authorList>
            <person name="Zhang Y."/>
            <person name="Zhang G.Q."/>
            <person name="Zhang D."/>
            <person name="Liu X.D."/>
            <person name="Xu X.Y."/>
            <person name="Sun W.H."/>
            <person name="Yu X."/>
            <person name="Zhu X."/>
            <person name="Wang Z.W."/>
            <person name="Zhao X."/>
            <person name="Zhong W.Y."/>
            <person name="Chen H."/>
            <person name="Yin W.L."/>
            <person name="Huang T."/>
            <person name="Niu S.C."/>
            <person name="Liu Z.J."/>
        </authorList>
    </citation>
    <scope>NUCLEOTIDE SEQUENCE [LARGE SCALE GENOMIC DNA]</scope>
    <source>
        <strain evidence="2">Lindl</strain>
    </source>
</reference>
<name>A0AAV7FPF4_DENCH</name>
<dbReference type="EMBL" id="JAGFBR010000017">
    <property type="protein sequence ID" value="KAH0451500.1"/>
    <property type="molecule type" value="Genomic_DNA"/>
</dbReference>
<sequence length="452" mass="49061">MRGLNRFAASPSRPITAAFSTHPYSTFSGGGGGAGGRGRGRGAGSPPAPSPLARVPGQPDSTVGDEDSFASFGHGRGHPPLPSSADLPSFSSLMSSLKTSSTAGRGRGRITPDLPHSQPKQPIFFRRSDPDSPPEKFQFADPNESSPLPPSLSPIISGSGRGKPTRTAESDPRPIEENRHLRNSGQPIGRSPPSSSSQPKLGSQEAARRAVDILSRGGPSGPGGRGRGGRGMVGRGRGRGRGGRFSGGRGRRDADHEFDLYLGDNADGEKLEKRLGEENMKILAEGFEEMSWRVLPSPMEEAYLDALHTNNLIEYEPEYLMAFDTNPDIDEKPPMPLEEVLATAKPFLMAYTGMKSQEEWEEAVKDLMERLPHMKELIDMYSGPDRVTAKQQQEELERVANTLPEKVPSSVRRFADRTVLSLQKANGILDKTLLRDFTLIMQGLCDMRSDFS</sequence>
<feature type="compositionally biased region" description="Basic and acidic residues" evidence="1">
    <location>
        <begin position="166"/>
        <end position="180"/>
    </location>
</feature>
<feature type="compositionally biased region" description="Polar residues" evidence="1">
    <location>
        <begin position="192"/>
        <end position="201"/>
    </location>
</feature>
<evidence type="ECO:0000313" key="2">
    <source>
        <dbReference type="EMBL" id="KAH0451500.1"/>
    </source>
</evidence>
<dbReference type="PANTHER" id="PTHR47911">
    <property type="entry name" value="HYDROXYPROLINE-RICH GLYCOPROTEIN-LIKE"/>
    <property type="match status" value="1"/>
</dbReference>
<dbReference type="AlphaFoldDB" id="A0AAV7FPF4"/>
<comment type="caution">
    <text evidence="2">The sequence shown here is derived from an EMBL/GenBank/DDBJ whole genome shotgun (WGS) entry which is preliminary data.</text>
</comment>